<organism evidence="3 4">
    <name type="scientific">Pseudobythopirellula maris</name>
    <dbReference type="NCBI Taxonomy" id="2527991"/>
    <lineage>
        <taxon>Bacteria</taxon>
        <taxon>Pseudomonadati</taxon>
        <taxon>Planctomycetota</taxon>
        <taxon>Planctomycetia</taxon>
        <taxon>Pirellulales</taxon>
        <taxon>Lacipirellulaceae</taxon>
        <taxon>Pseudobythopirellula</taxon>
    </lineage>
</organism>
<dbReference type="InterPro" id="IPR050101">
    <property type="entry name" value="CinA"/>
</dbReference>
<dbReference type="Gene3D" id="3.90.950.20">
    <property type="entry name" value="CinA-like"/>
    <property type="match status" value="1"/>
</dbReference>
<dbReference type="InterPro" id="IPR041424">
    <property type="entry name" value="CinA_KH"/>
</dbReference>
<dbReference type="OrthoDB" id="9801454at2"/>
<dbReference type="PANTHER" id="PTHR13939">
    <property type="entry name" value="NICOTINAMIDE-NUCLEOTIDE AMIDOHYDROLASE PNCC"/>
    <property type="match status" value="1"/>
</dbReference>
<dbReference type="PIRSF" id="PIRSF006728">
    <property type="entry name" value="CinA"/>
    <property type="match status" value="1"/>
</dbReference>
<dbReference type="SUPFAM" id="SSF142433">
    <property type="entry name" value="CinA-like"/>
    <property type="match status" value="1"/>
</dbReference>
<dbReference type="PANTHER" id="PTHR13939:SF0">
    <property type="entry name" value="NMN AMIDOHYDROLASE-LIKE PROTEIN YFAY"/>
    <property type="match status" value="1"/>
</dbReference>
<protein>
    <recommendedName>
        <fullName evidence="1">CinA-like protein</fullName>
    </recommendedName>
</protein>
<evidence type="ECO:0000256" key="1">
    <source>
        <dbReference type="HAMAP-Rule" id="MF_00226"/>
    </source>
</evidence>
<evidence type="ECO:0000313" key="4">
    <source>
        <dbReference type="Proteomes" id="UP000315440"/>
    </source>
</evidence>
<dbReference type="InterPro" id="IPR008135">
    <property type="entry name" value="Competence-induced_CinA"/>
</dbReference>
<dbReference type="NCBIfam" id="TIGR00177">
    <property type="entry name" value="molyb_syn"/>
    <property type="match status" value="1"/>
</dbReference>
<dbReference type="InterPro" id="IPR001453">
    <property type="entry name" value="MoaB/Mog_dom"/>
</dbReference>
<name>A0A5C5ZWF9_9BACT</name>
<dbReference type="CDD" id="cd00885">
    <property type="entry name" value="cinA"/>
    <property type="match status" value="1"/>
</dbReference>
<comment type="similarity">
    <text evidence="1">Belongs to the CinA family.</text>
</comment>
<dbReference type="Gene3D" id="3.30.70.2860">
    <property type="match status" value="1"/>
</dbReference>
<dbReference type="Proteomes" id="UP000315440">
    <property type="component" value="Unassembled WGS sequence"/>
</dbReference>
<evidence type="ECO:0000259" key="2">
    <source>
        <dbReference type="SMART" id="SM00852"/>
    </source>
</evidence>
<gene>
    <name evidence="3" type="primary">cinA</name>
    <name evidence="3" type="ORF">Mal64_09870</name>
</gene>
<dbReference type="HAMAP" id="MF_00226_B">
    <property type="entry name" value="CinA_B"/>
    <property type="match status" value="1"/>
</dbReference>
<dbReference type="RefSeq" id="WP_146397594.1">
    <property type="nucleotide sequence ID" value="NZ_SJPQ01000001.1"/>
</dbReference>
<sequence>MPLRAEIIAIGDELTSGQRLDTNTQWLSERLGELGVEVAFHTTVGDSLEDHVAILRAAFERADVVVTTGGLGPTADDLTRDALAKAVGAALVEDPVALAHIERMFASRGRTMPANNRLQALFPHGSRQIPNAHGTAPGIDMAVRSADGNKSRVFCLPGVPAEMHEMWSATVRGAVAAMAPEARVLVTRKLKCFGVGESRLEEMLPDLIRRGREPRVGVTASGATLTLRVTAGGPDEAACLAVIEPTLDVIHQSLGMLVFGAEDDELQHAVVRLLGERGETIVSVEAATSGLLSHWLAEADEAGAVYRSGEFLPTHGDCTTEEWALNAAEAKRVAMGVDYALAIGSPNAADDPTVPVAMASAAGGKARSVSTLGQPAILKARLAKTALNLLRLRLLGSSELE</sequence>
<dbReference type="SUPFAM" id="SSF53218">
    <property type="entry name" value="Molybdenum cofactor biosynthesis proteins"/>
    <property type="match status" value="1"/>
</dbReference>
<dbReference type="NCBIfam" id="TIGR00200">
    <property type="entry name" value="cinA_nterm"/>
    <property type="match status" value="1"/>
</dbReference>
<dbReference type="Pfam" id="PF00994">
    <property type="entry name" value="MoCF_biosynth"/>
    <property type="match status" value="1"/>
</dbReference>
<comment type="caution">
    <text evidence="3">The sequence shown here is derived from an EMBL/GenBank/DDBJ whole genome shotgun (WGS) entry which is preliminary data.</text>
</comment>
<dbReference type="SMART" id="SM00852">
    <property type="entry name" value="MoCF_biosynth"/>
    <property type="match status" value="1"/>
</dbReference>
<proteinExistence type="inferred from homology"/>
<evidence type="ECO:0000313" key="3">
    <source>
        <dbReference type="EMBL" id="TWT90593.1"/>
    </source>
</evidence>
<feature type="domain" description="MoaB/Mog" evidence="2">
    <location>
        <begin position="6"/>
        <end position="177"/>
    </location>
</feature>
<keyword evidence="4" id="KW-1185">Reference proteome</keyword>
<dbReference type="AlphaFoldDB" id="A0A5C5ZWF9"/>
<dbReference type="InterPro" id="IPR036425">
    <property type="entry name" value="MoaB/Mog-like_dom_sf"/>
</dbReference>
<dbReference type="Pfam" id="PF18146">
    <property type="entry name" value="CinA_KH"/>
    <property type="match status" value="1"/>
</dbReference>
<dbReference type="EMBL" id="SJPQ01000001">
    <property type="protein sequence ID" value="TWT90593.1"/>
    <property type="molecule type" value="Genomic_DNA"/>
</dbReference>
<reference evidence="3 4" key="1">
    <citation type="submission" date="2019-02" db="EMBL/GenBank/DDBJ databases">
        <title>Deep-cultivation of Planctomycetes and their phenomic and genomic characterization uncovers novel biology.</title>
        <authorList>
            <person name="Wiegand S."/>
            <person name="Jogler M."/>
            <person name="Boedeker C."/>
            <person name="Pinto D."/>
            <person name="Vollmers J."/>
            <person name="Rivas-Marin E."/>
            <person name="Kohn T."/>
            <person name="Peeters S.H."/>
            <person name="Heuer A."/>
            <person name="Rast P."/>
            <person name="Oberbeckmann S."/>
            <person name="Bunk B."/>
            <person name="Jeske O."/>
            <person name="Meyerdierks A."/>
            <person name="Storesund J.E."/>
            <person name="Kallscheuer N."/>
            <person name="Luecker S."/>
            <person name="Lage O.M."/>
            <person name="Pohl T."/>
            <person name="Merkel B.J."/>
            <person name="Hornburger P."/>
            <person name="Mueller R.-W."/>
            <person name="Bruemmer F."/>
            <person name="Labrenz M."/>
            <person name="Spormann A.M."/>
            <person name="Op Den Camp H."/>
            <person name="Overmann J."/>
            <person name="Amann R."/>
            <person name="Jetten M.S.M."/>
            <person name="Mascher T."/>
            <person name="Medema M.H."/>
            <person name="Devos D.P."/>
            <person name="Kaster A.-K."/>
            <person name="Ovreas L."/>
            <person name="Rohde M."/>
            <person name="Galperin M.Y."/>
            <person name="Jogler C."/>
        </authorList>
    </citation>
    <scope>NUCLEOTIDE SEQUENCE [LARGE SCALE GENOMIC DNA]</scope>
    <source>
        <strain evidence="3 4">Mal64</strain>
    </source>
</reference>
<accession>A0A5C5ZWF9</accession>
<dbReference type="Gene3D" id="3.40.980.10">
    <property type="entry name" value="MoaB/Mog-like domain"/>
    <property type="match status" value="1"/>
</dbReference>
<dbReference type="InterPro" id="IPR036653">
    <property type="entry name" value="CinA-like_C"/>
</dbReference>